<dbReference type="Pfam" id="PF19826">
    <property type="entry name" value="DUF6307"/>
    <property type="match status" value="1"/>
</dbReference>
<sequence>MTSAPLVITGYDRRLAMVVSAIRAGSDLSEDAARVLAVRVLAALDHIPEIIR</sequence>
<gene>
    <name evidence="1" type="ORF">SAMN05216377_107248</name>
</gene>
<protein>
    <submittedName>
        <fullName evidence="1">Uncharacterized protein</fullName>
    </submittedName>
</protein>
<proteinExistence type="predicted"/>
<name>A0A1G7PV80_PSEOR</name>
<dbReference type="AlphaFoldDB" id="A0A1G7PV80"/>
<dbReference type="Proteomes" id="UP000198967">
    <property type="component" value="Unassembled WGS sequence"/>
</dbReference>
<organism evidence="1 2">
    <name type="scientific">Pseudonocardia oroxyli</name>
    <dbReference type="NCBI Taxonomy" id="366584"/>
    <lineage>
        <taxon>Bacteria</taxon>
        <taxon>Bacillati</taxon>
        <taxon>Actinomycetota</taxon>
        <taxon>Actinomycetes</taxon>
        <taxon>Pseudonocardiales</taxon>
        <taxon>Pseudonocardiaceae</taxon>
        <taxon>Pseudonocardia</taxon>
    </lineage>
</organism>
<dbReference type="STRING" id="366584.SAMN05216377_107248"/>
<accession>A0A1G7PV80</accession>
<keyword evidence="2" id="KW-1185">Reference proteome</keyword>
<dbReference type="EMBL" id="FNBE01000007">
    <property type="protein sequence ID" value="SDF90217.1"/>
    <property type="molecule type" value="Genomic_DNA"/>
</dbReference>
<dbReference type="RefSeq" id="WP_176921309.1">
    <property type="nucleotide sequence ID" value="NZ_FNBE01000007.1"/>
</dbReference>
<reference evidence="1 2" key="1">
    <citation type="submission" date="2016-10" db="EMBL/GenBank/DDBJ databases">
        <authorList>
            <person name="de Groot N.N."/>
        </authorList>
    </citation>
    <scope>NUCLEOTIDE SEQUENCE [LARGE SCALE GENOMIC DNA]</scope>
    <source>
        <strain evidence="1 2">CGMCC 4.3143</strain>
    </source>
</reference>
<evidence type="ECO:0000313" key="1">
    <source>
        <dbReference type="EMBL" id="SDF90217.1"/>
    </source>
</evidence>
<evidence type="ECO:0000313" key="2">
    <source>
        <dbReference type="Proteomes" id="UP000198967"/>
    </source>
</evidence>
<dbReference type="InterPro" id="IPR046274">
    <property type="entry name" value="DUF6307"/>
</dbReference>